<keyword evidence="1" id="KW-1133">Transmembrane helix</keyword>
<dbReference type="RefSeq" id="WP_183771308.1">
    <property type="nucleotide sequence ID" value="NZ_JACHFW010000002.1"/>
</dbReference>
<keyword evidence="1" id="KW-0812">Transmembrane</keyword>
<organism evidence="2 3">
    <name type="scientific">Catenibacillus scindens</name>
    <dbReference type="NCBI Taxonomy" id="673271"/>
    <lineage>
        <taxon>Bacteria</taxon>
        <taxon>Bacillati</taxon>
        <taxon>Bacillota</taxon>
        <taxon>Clostridia</taxon>
        <taxon>Lachnospirales</taxon>
        <taxon>Lachnospiraceae</taxon>
        <taxon>Catenibacillus</taxon>
    </lineage>
</organism>
<feature type="transmembrane region" description="Helical" evidence="1">
    <location>
        <begin position="31"/>
        <end position="48"/>
    </location>
</feature>
<evidence type="ECO:0000256" key="1">
    <source>
        <dbReference type="SAM" id="Phobius"/>
    </source>
</evidence>
<dbReference type="Proteomes" id="UP000543642">
    <property type="component" value="Unassembled WGS sequence"/>
</dbReference>
<dbReference type="AlphaFoldDB" id="A0A7W8H7T6"/>
<dbReference type="EMBL" id="JACHFW010000002">
    <property type="protein sequence ID" value="MBB5263476.1"/>
    <property type="molecule type" value="Genomic_DNA"/>
</dbReference>
<proteinExistence type="predicted"/>
<sequence length="56" mass="6817">MRHFYIRLTLGIVFICCMIFCFVTMNIPFALLYIFLGGVFLYSAYSIWKKEKDHWR</sequence>
<evidence type="ECO:0000313" key="3">
    <source>
        <dbReference type="Proteomes" id="UP000543642"/>
    </source>
</evidence>
<name>A0A7W8H7T6_9FIRM</name>
<protein>
    <submittedName>
        <fullName evidence="2">Putative membrane protein</fullName>
    </submittedName>
</protein>
<comment type="caution">
    <text evidence="2">The sequence shown here is derived from an EMBL/GenBank/DDBJ whole genome shotgun (WGS) entry which is preliminary data.</text>
</comment>
<accession>A0A7W8H7T6</accession>
<keyword evidence="1" id="KW-0472">Membrane</keyword>
<reference evidence="2 3" key="1">
    <citation type="submission" date="2020-08" db="EMBL/GenBank/DDBJ databases">
        <title>Genomic Encyclopedia of Type Strains, Phase IV (KMG-IV): sequencing the most valuable type-strain genomes for metagenomic binning, comparative biology and taxonomic classification.</title>
        <authorList>
            <person name="Goeker M."/>
        </authorList>
    </citation>
    <scope>NUCLEOTIDE SEQUENCE [LARGE SCALE GENOMIC DNA]</scope>
    <source>
        <strain evidence="2 3">DSM 106146</strain>
    </source>
</reference>
<gene>
    <name evidence="2" type="ORF">HNP82_000574</name>
</gene>
<keyword evidence="3" id="KW-1185">Reference proteome</keyword>
<feature type="transmembrane region" description="Helical" evidence="1">
    <location>
        <begin position="5"/>
        <end position="25"/>
    </location>
</feature>
<evidence type="ECO:0000313" key="2">
    <source>
        <dbReference type="EMBL" id="MBB5263476.1"/>
    </source>
</evidence>